<feature type="transmembrane region" description="Helical" evidence="1">
    <location>
        <begin position="43"/>
        <end position="60"/>
    </location>
</feature>
<keyword evidence="1" id="KW-0472">Membrane</keyword>
<feature type="transmembrane region" description="Helical" evidence="1">
    <location>
        <begin position="21"/>
        <end position="37"/>
    </location>
</feature>
<keyword evidence="3" id="KW-1185">Reference proteome</keyword>
<protein>
    <submittedName>
        <fullName evidence="2">Uncharacterized protein</fullName>
    </submittedName>
</protein>
<sequence>MIGRLRAIGAFWYDFVVGDDWRIAVAVVAALGATYGVSRLVPAWWLLPAAVGLVLPWSLVRARRRPRGSGSAAVRRRG</sequence>
<keyword evidence="1" id="KW-0812">Transmembrane</keyword>
<reference evidence="2 3" key="1">
    <citation type="submission" date="2020-08" db="EMBL/GenBank/DDBJ databases">
        <title>Whole genome shotgun sequence of Actinocatenispora thailandica NBRC 105041.</title>
        <authorList>
            <person name="Komaki H."/>
            <person name="Tamura T."/>
        </authorList>
    </citation>
    <scope>NUCLEOTIDE SEQUENCE [LARGE SCALE GENOMIC DNA]</scope>
    <source>
        <strain evidence="2 3">NBRC 105041</strain>
    </source>
</reference>
<name>A0A7R7DVK6_9ACTN</name>
<dbReference type="RefSeq" id="WP_203964677.1">
    <property type="nucleotide sequence ID" value="NZ_AP023355.1"/>
</dbReference>
<keyword evidence="1" id="KW-1133">Transmembrane helix</keyword>
<accession>A0A7R7DVK6</accession>
<gene>
    <name evidence="2" type="ORF">Athai_61870</name>
</gene>
<dbReference type="KEGG" id="atl:Athai_61870"/>
<organism evidence="2 3">
    <name type="scientific">Actinocatenispora thailandica</name>
    <dbReference type="NCBI Taxonomy" id="227318"/>
    <lineage>
        <taxon>Bacteria</taxon>
        <taxon>Bacillati</taxon>
        <taxon>Actinomycetota</taxon>
        <taxon>Actinomycetes</taxon>
        <taxon>Micromonosporales</taxon>
        <taxon>Micromonosporaceae</taxon>
        <taxon>Actinocatenispora</taxon>
    </lineage>
</organism>
<dbReference type="Proteomes" id="UP000611640">
    <property type="component" value="Chromosome"/>
</dbReference>
<evidence type="ECO:0000256" key="1">
    <source>
        <dbReference type="SAM" id="Phobius"/>
    </source>
</evidence>
<evidence type="ECO:0000313" key="2">
    <source>
        <dbReference type="EMBL" id="BCJ38684.1"/>
    </source>
</evidence>
<dbReference type="EMBL" id="AP023355">
    <property type="protein sequence ID" value="BCJ38684.1"/>
    <property type="molecule type" value="Genomic_DNA"/>
</dbReference>
<evidence type="ECO:0000313" key="3">
    <source>
        <dbReference type="Proteomes" id="UP000611640"/>
    </source>
</evidence>
<dbReference type="AlphaFoldDB" id="A0A7R7DVK6"/>
<proteinExistence type="predicted"/>